<protein>
    <submittedName>
        <fullName evidence="1">Uncharacterized protein</fullName>
    </submittedName>
</protein>
<proteinExistence type="predicted"/>
<evidence type="ECO:0000313" key="2">
    <source>
        <dbReference type="Proteomes" id="UP000197097"/>
    </source>
</evidence>
<gene>
    <name evidence="1" type="ORF">CDQ91_06475</name>
</gene>
<organism evidence="1 2">
    <name type="scientific">Sphingopyxis witflariensis</name>
    <dbReference type="NCBI Taxonomy" id="173675"/>
    <lineage>
        <taxon>Bacteria</taxon>
        <taxon>Pseudomonadati</taxon>
        <taxon>Pseudomonadota</taxon>
        <taxon>Alphaproteobacteria</taxon>
        <taxon>Sphingomonadales</taxon>
        <taxon>Sphingomonadaceae</taxon>
        <taxon>Sphingopyxis</taxon>
    </lineage>
</organism>
<dbReference type="OrthoDB" id="7408536at2"/>
<reference evidence="1 2" key="1">
    <citation type="journal article" date="2002" name="Int. J. Syst. Evol. Microbiol.">
        <title>Sphingopyxis witflariensis sp. nov., isolated from activated sludge.</title>
        <authorList>
            <person name="Kampfer P."/>
            <person name="Witzenberger R."/>
            <person name="Denner E.B."/>
            <person name="Busse H.J."/>
            <person name="Neef A."/>
        </authorList>
    </citation>
    <scope>NUCLEOTIDE SEQUENCE [LARGE SCALE GENOMIC DNA]</scope>
    <source>
        <strain evidence="1 2">DSM 14551</strain>
    </source>
</reference>
<name>A0A246K472_9SPHN</name>
<comment type="caution">
    <text evidence="1">The sequence shown here is derived from an EMBL/GenBank/DDBJ whole genome shotgun (WGS) entry which is preliminary data.</text>
</comment>
<dbReference type="AlphaFoldDB" id="A0A246K472"/>
<dbReference type="Proteomes" id="UP000197097">
    <property type="component" value="Unassembled WGS sequence"/>
</dbReference>
<evidence type="ECO:0000313" key="1">
    <source>
        <dbReference type="EMBL" id="OWR00386.1"/>
    </source>
</evidence>
<dbReference type="RefSeq" id="WP_088471879.1">
    <property type="nucleotide sequence ID" value="NZ_NISJ01000002.1"/>
</dbReference>
<sequence>MPKEITFTAARLVRDVPAAEIRIDDALIAVSSLMASVVTARRDTDGVPATRGHATIQRLVKAQMALVDVSGDILRVHGDLVDIGRETGGYDLHECPATAEGDATPLASAA</sequence>
<accession>A0A246K472</accession>
<keyword evidence="2" id="KW-1185">Reference proteome</keyword>
<dbReference type="EMBL" id="NISJ01000002">
    <property type="protein sequence ID" value="OWR00386.1"/>
    <property type="molecule type" value="Genomic_DNA"/>
</dbReference>